<name>A0A6A4VA81_AMPAM</name>
<proteinExistence type="predicted"/>
<organism evidence="1 2">
    <name type="scientific">Amphibalanus amphitrite</name>
    <name type="common">Striped barnacle</name>
    <name type="synonym">Balanus amphitrite</name>
    <dbReference type="NCBI Taxonomy" id="1232801"/>
    <lineage>
        <taxon>Eukaryota</taxon>
        <taxon>Metazoa</taxon>
        <taxon>Ecdysozoa</taxon>
        <taxon>Arthropoda</taxon>
        <taxon>Crustacea</taxon>
        <taxon>Multicrustacea</taxon>
        <taxon>Cirripedia</taxon>
        <taxon>Thoracica</taxon>
        <taxon>Thoracicalcarea</taxon>
        <taxon>Balanomorpha</taxon>
        <taxon>Balanoidea</taxon>
        <taxon>Balanidae</taxon>
        <taxon>Amphibalaninae</taxon>
        <taxon>Amphibalanus</taxon>
    </lineage>
</organism>
<accession>A0A6A4VA81</accession>
<evidence type="ECO:0000313" key="1">
    <source>
        <dbReference type="EMBL" id="KAF0293187.1"/>
    </source>
</evidence>
<gene>
    <name evidence="1" type="ORF">FJT64_008911</name>
</gene>
<protein>
    <submittedName>
        <fullName evidence="1">Uncharacterized protein</fullName>
    </submittedName>
</protein>
<dbReference type="EMBL" id="VIIS01001763">
    <property type="protein sequence ID" value="KAF0293187.1"/>
    <property type="molecule type" value="Genomic_DNA"/>
</dbReference>
<reference evidence="1 2" key="1">
    <citation type="submission" date="2019-07" db="EMBL/GenBank/DDBJ databases">
        <title>Draft genome assembly of a fouling barnacle, Amphibalanus amphitrite (Darwin, 1854): The first reference genome for Thecostraca.</title>
        <authorList>
            <person name="Kim W."/>
        </authorList>
    </citation>
    <scope>NUCLEOTIDE SEQUENCE [LARGE SCALE GENOMIC DNA]</scope>
    <source>
        <strain evidence="1">SNU_AA5</strain>
        <tissue evidence="1">Soma without cirri and trophi</tissue>
    </source>
</reference>
<sequence length="239" mass="26487">MVSEVLPPAPSVYKRSGGGQWVTVSAPDNCRCEELELSVLQRRGIPCSPDDNSCSWMRAHSIREITNSSAEFLVSVGGQFRPRAACRPQGFESKRHGRRRSARLFDGEPTFIDGIDLPSWNVSISATERGGRLEVRVLRQMDGSGSGSYFPELFVTLYRPPDEARWPPRRLARRRVPFTPADGSTVQFSSSLPGHKVDVRPAGSWVCQGANDGCQKRYAPVDELLELTERARAARGIEA</sequence>
<dbReference type="AlphaFoldDB" id="A0A6A4VA81"/>
<dbReference type="Proteomes" id="UP000440578">
    <property type="component" value="Unassembled WGS sequence"/>
</dbReference>
<comment type="caution">
    <text evidence="1">The sequence shown here is derived from an EMBL/GenBank/DDBJ whole genome shotgun (WGS) entry which is preliminary data.</text>
</comment>
<keyword evidence="2" id="KW-1185">Reference proteome</keyword>
<evidence type="ECO:0000313" key="2">
    <source>
        <dbReference type="Proteomes" id="UP000440578"/>
    </source>
</evidence>